<keyword evidence="1 7" id="KW-0436">Ligase</keyword>
<comment type="caution">
    <text evidence="7">Lacks conserved residue(s) required for the propagation of feature annotation.</text>
</comment>
<feature type="binding site" description="in other chain" evidence="7">
    <location>
        <begin position="20"/>
        <end position="23"/>
    </location>
    <ligand>
        <name>IMP</name>
        <dbReference type="ChEBI" id="CHEBI:58053"/>
        <note>ligand shared between dimeric partners</note>
    </ligand>
</feature>
<dbReference type="GO" id="GO:0004019">
    <property type="term" value="F:adenylosuccinate synthase activity"/>
    <property type="evidence" value="ECO:0007669"/>
    <property type="project" value="UniProtKB-EC"/>
</dbReference>
<keyword evidence="3 7" id="KW-0547">Nucleotide-binding</keyword>
<feature type="active site" description="Proton acceptor" evidence="7">
    <location>
        <position position="20"/>
    </location>
</feature>
<sequence>MALTDFKGRLIADIGISMGDEGKGRLIYEVIDELKNKTKRADIAAIVMKVNGGANSGHTAGGVKLNLLPAGVIEKDVETLAIGAGVVADPRKFLWEGVPLEQKGYKIFDRLLIDERTLLSDVGHRLLDLAWENYRVEVLKEEPRGSTGRGITPSYMDEVGQFQIWYCDFLGTKEAFAAKMRPRLERACDTIKYVCKTSPEKWGEFFDILTNAELRANAQTIEEGVFPKEEFDFHKFNGKNPFELNFDCIIDTYWQAGQKLAKNIGDVRMACLGAISQGRYIVGEFGQSYWLDKRHGFPPNVTASHTSSPEFFQSAGLPVQPLHILGCCKAYDTKVGTHVFLTQMNDAHPLAVKLKKLEFGTSTGRQRMVGWFDAVEKGDALRYAGYDDIVINKLDALSYEGDWREGGELLVCTSYKDADGKIYKGVPRSDLIRKNLKPVYAQLPCWKEDISKIRSFDKLPTEAKRYVAFCLKSILDVAGRDFGLMKTPNLRYIGVGPMQSQIIRDIPSTEDLLKLA</sequence>
<dbReference type="Pfam" id="PF00709">
    <property type="entry name" value="Adenylsucc_synt"/>
    <property type="match status" value="1"/>
</dbReference>
<dbReference type="EMBL" id="JALBUT010000009">
    <property type="protein sequence ID" value="MDX8416133.1"/>
    <property type="molecule type" value="Genomic_DNA"/>
</dbReference>
<evidence type="ECO:0000256" key="3">
    <source>
        <dbReference type="ARBA" id="ARBA00022741"/>
    </source>
</evidence>
<evidence type="ECO:0000256" key="5">
    <source>
        <dbReference type="ARBA" id="ARBA00022842"/>
    </source>
</evidence>
<feature type="binding site" evidence="7">
    <location>
        <position position="20"/>
    </location>
    <ligand>
        <name>Mg(2+)</name>
        <dbReference type="ChEBI" id="CHEBI:18420"/>
    </ligand>
</feature>
<evidence type="ECO:0000313" key="9">
    <source>
        <dbReference type="Proteomes" id="UP001275932"/>
    </source>
</evidence>
<keyword evidence="9" id="KW-1185">Reference proteome</keyword>
<comment type="subcellular location">
    <subcellularLocation>
        <location evidence="7">Cytoplasm</location>
    </subcellularLocation>
</comment>
<dbReference type="InterPro" id="IPR027417">
    <property type="entry name" value="P-loop_NTPase"/>
</dbReference>
<dbReference type="InterPro" id="IPR042111">
    <property type="entry name" value="Adenylosuccinate_synth_dom3"/>
</dbReference>
<feature type="binding site" evidence="7">
    <location>
        <position position="57"/>
    </location>
    <ligand>
        <name>Mg(2+)</name>
        <dbReference type="ChEBI" id="CHEBI:18420"/>
    </ligand>
</feature>
<feature type="binding site" evidence="7">
    <location>
        <begin position="494"/>
        <end position="496"/>
    </location>
    <ligand>
        <name>GTP</name>
        <dbReference type="ChEBI" id="CHEBI:37565"/>
    </ligand>
</feature>
<keyword evidence="7" id="KW-0963">Cytoplasm</keyword>
<proteinExistence type="inferred from homology"/>
<name>A0ABU4WHT7_9BACT</name>
<organism evidence="8 9">
    <name type="scientific">Intestinicryptomonas porci</name>
    <dbReference type="NCBI Taxonomy" id="2926320"/>
    <lineage>
        <taxon>Bacteria</taxon>
        <taxon>Pseudomonadati</taxon>
        <taxon>Verrucomicrobiota</taxon>
        <taxon>Opitutia</taxon>
        <taxon>Opitutales</taxon>
        <taxon>Intestinicryptomonaceae</taxon>
        <taxon>Intestinicryptomonas</taxon>
    </lineage>
</organism>
<comment type="caution">
    <text evidence="8">The sequence shown here is derived from an EMBL/GenBank/DDBJ whole genome shotgun (WGS) entry which is preliminary data.</text>
</comment>
<evidence type="ECO:0000256" key="1">
    <source>
        <dbReference type="ARBA" id="ARBA00022598"/>
    </source>
</evidence>
<keyword evidence="5 7" id="KW-0460">Magnesium</keyword>
<dbReference type="HAMAP" id="MF_00011">
    <property type="entry name" value="Adenylosucc_synth"/>
    <property type="match status" value="1"/>
</dbReference>
<gene>
    <name evidence="7" type="primary">purA</name>
    <name evidence="8" type="ORF">MOX91_08100</name>
</gene>
<dbReference type="Proteomes" id="UP001275932">
    <property type="component" value="Unassembled WGS sequence"/>
</dbReference>
<evidence type="ECO:0000256" key="2">
    <source>
        <dbReference type="ARBA" id="ARBA00022723"/>
    </source>
</evidence>
<keyword evidence="4 7" id="KW-0658">Purine biosynthesis</keyword>
<comment type="similarity">
    <text evidence="7">Belongs to the adenylosuccinate synthetase family.</text>
</comment>
<dbReference type="Gene3D" id="1.10.300.10">
    <property type="entry name" value="Adenylosuccinate Synthetase, subunit A, domain 2"/>
    <property type="match status" value="1"/>
</dbReference>
<feature type="binding site" description="in other chain" evidence="7">
    <location>
        <position position="302"/>
    </location>
    <ligand>
        <name>IMP</name>
        <dbReference type="ChEBI" id="CHEBI:58053"/>
        <note>ligand shared between dimeric partners</note>
    </ligand>
</feature>
<dbReference type="SMART" id="SM00788">
    <property type="entry name" value="Adenylsucc_synt"/>
    <property type="match status" value="1"/>
</dbReference>
<evidence type="ECO:0000256" key="7">
    <source>
        <dbReference type="HAMAP-Rule" id="MF_00011"/>
    </source>
</evidence>
<comment type="catalytic activity">
    <reaction evidence="7">
        <text>IMP + L-aspartate + GTP = N(6)-(1,2-dicarboxyethyl)-AMP + GDP + phosphate + 2 H(+)</text>
        <dbReference type="Rhea" id="RHEA:15753"/>
        <dbReference type="ChEBI" id="CHEBI:15378"/>
        <dbReference type="ChEBI" id="CHEBI:29991"/>
        <dbReference type="ChEBI" id="CHEBI:37565"/>
        <dbReference type="ChEBI" id="CHEBI:43474"/>
        <dbReference type="ChEBI" id="CHEBI:57567"/>
        <dbReference type="ChEBI" id="CHEBI:58053"/>
        <dbReference type="ChEBI" id="CHEBI:58189"/>
        <dbReference type="EC" id="6.3.4.4"/>
    </reaction>
</comment>
<comment type="subunit">
    <text evidence="7">Homodimer.</text>
</comment>
<keyword evidence="2 7" id="KW-0479">Metal-binding</keyword>
<feature type="binding site" evidence="7">
    <location>
        <position position="367"/>
    </location>
    <ligand>
        <name>GTP</name>
        <dbReference type="ChEBI" id="CHEBI:37565"/>
    </ligand>
</feature>
<dbReference type="InterPro" id="IPR001114">
    <property type="entry name" value="Adenylosuccinate_synthetase"/>
</dbReference>
<dbReference type="SUPFAM" id="SSF52540">
    <property type="entry name" value="P-loop containing nucleoside triphosphate hydrolases"/>
    <property type="match status" value="1"/>
</dbReference>
<evidence type="ECO:0000313" key="8">
    <source>
        <dbReference type="EMBL" id="MDX8416133.1"/>
    </source>
</evidence>
<dbReference type="RefSeq" id="WP_370397586.1">
    <property type="nucleotide sequence ID" value="NZ_JALBUT010000009.1"/>
</dbReference>
<dbReference type="InterPro" id="IPR042109">
    <property type="entry name" value="Adenylosuccinate_synth_dom1"/>
</dbReference>
<keyword evidence="6 7" id="KW-0342">GTP-binding</keyword>
<comment type="cofactor">
    <cofactor evidence="7">
        <name>Mg(2+)</name>
        <dbReference type="ChEBI" id="CHEBI:18420"/>
    </cofactor>
    <text evidence="7">Binds 1 Mg(2+) ion per subunit.</text>
</comment>
<dbReference type="EC" id="6.3.4.4" evidence="7"/>
<accession>A0ABU4WHT7</accession>
<protein>
    <recommendedName>
        <fullName evidence="7">Adenylosuccinate synthetase</fullName>
        <shortName evidence="7">AMPSase</shortName>
        <shortName evidence="7">AdSS</shortName>
        <ecNumber evidence="7">6.3.4.4</ecNumber>
    </recommendedName>
    <alternativeName>
        <fullName evidence="7">IMP--aspartate ligase</fullName>
    </alternativeName>
</protein>
<comment type="function">
    <text evidence="7">Plays an important role in the de novo pathway of purine nucleotide biosynthesis. Catalyzes the first committed step in the biosynthesis of AMP from IMP.</text>
</comment>
<feature type="binding site" description="in other chain" evidence="7">
    <location>
        <position position="287"/>
    </location>
    <ligand>
        <name>IMP</name>
        <dbReference type="ChEBI" id="CHEBI:58053"/>
        <note>ligand shared between dimeric partners</note>
    </ligand>
</feature>
<comment type="pathway">
    <text evidence="7">Purine metabolism; AMP biosynthesis via de novo pathway; AMP from IMP: step 1/2.</text>
</comment>
<evidence type="ECO:0000256" key="4">
    <source>
        <dbReference type="ARBA" id="ARBA00022755"/>
    </source>
</evidence>
<feature type="binding site" description="in other chain" evidence="7">
    <location>
        <position position="147"/>
    </location>
    <ligand>
        <name>IMP</name>
        <dbReference type="ChEBI" id="CHEBI:58053"/>
        <note>ligand shared between dimeric partners</note>
    </ligand>
</feature>
<feature type="binding site" evidence="7">
    <location>
        <begin position="361"/>
        <end position="367"/>
    </location>
    <ligand>
        <name>substrate</name>
    </ligand>
</feature>
<feature type="binding site" description="in other chain" evidence="7">
    <location>
        <begin position="55"/>
        <end position="58"/>
    </location>
    <ligand>
        <name>IMP</name>
        <dbReference type="ChEBI" id="CHEBI:58053"/>
        <note>ligand shared between dimeric partners</note>
    </ligand>
</feature>
<feature type="binding site" evidence="7">
    <location>
        <begin position="57"/>
        <end position="59"/>
    </location>
    <ligand>
        <name>GTP</name>
        <dbReference type="ChEBI" id="CHEBI:37565"/>
    </ligand>
</feature>
<dbReference type="Gene3D" id="3.90.170.10">
    <property type="entry name" value="Adenylosuccinate Synthetase, subunit A, domain 3"/>
    <property type="match status" value="1"/>
</dbReference>
<dbReference type="PANTHER" id="PTHR11846:SF0">
    <property type="entry name" value="ADENYLOSUCCINATE SYNTHETASE"/>
    <property type="match status" value="1"/>
</dbReference>
<feature type="binding site" evidence="7">
    <location>
        <begin position="393"/>
        <end position="395"/>
    </location>
    <ligand>
        <name>GTP</name>
        <dbReference type="ChEBI" id="CHEBI:37565"/>
    </ligand>
</feature>
<reference evidence="8 9" key="1">
    <citation type="submission" date="2022-03" db="EMBL/GenBank/DDBJ databases">
        <title>Novel taxa within the pig intestine.</title>
        <authorList>
            <person name="Wylensek D."/>
            <person name="Bishof K."/>
            <person name="Afrizal A."/>
            <person name="Clavel T."/>
        </authorList>
    </citation>
    <scope>NUCLEOTIDE SEQUENCE [LARGE SCALE GENOMIC DNA]</scope>
    <source>
        <strain evidence="8 9">CLA-KB-P66</strain>
    </source>
</reference>
<feature type="binding site" description="in other chain" evidence="7">
    <location>
        <position position="365"/>
    </location>
    <ligand>
        <name>IMP</name>
        <dbReference type="ChEBI" id="CHEBI:58053"/>
        <note>ligand shared between dimeric partners</note>
    </ligand>
</feature>
<evidence type="ECO:0000256" key="6">
    <source>
        <dbReference type="ARBA" id="ARBA00023134"/>
    </source>
</evidence>
<feature type="active site" description="Proton donor" evidence="7">
    <location>
        <position position="58"/>
    </location>
</feature>
<dbReference type="PANTHER" id="PTHR11846">
    <property type="entry name" value="ADENYLOSUCCINATE SYNTHETASE"/>
    <property type="match status" value="1"/>
</dbReference>
<dbReference type="Gene3D" id="3.40.440.10">
    <property type="entry name" value="Adenylosuccinate Synthetase, subunit A, domain 1"/>
    <property type="match status" value="1"/>
</dbReference>
<feature type="binding site" evidence="7">
    <location>
        <begin position="19"/>
        <end position="25"/>
    </location>
    <ligand>
        <name>GTP</name>
        <dbReference type="ChEBI" id="CHEBI:37565"/>
    </ligand>
</feature>
<dbReference type="InterPro" id="IPR042110">
    <property type="entry name" value="Adenylosuccinate_synth_dom2"/>
</dbReference>